<dbReference type="RefSeq" id="WP_053973783.1">
    <property type="nucleotide sequence ID" value="NZ_FNUE01000001.1"/>
</dbReference>
<dbReference type="PATRIC" id="fig|1300348.6.peg.1180"/>
<dbReference type="Proteomes" id="UP000037716">
    <property type="component" value="Unassembled WGS sequence"/>
</dbReference>
<sequence length="132" mass="14529">MNFLSNYPTEVLVLLFLTVTFLQSGIDKLLDWNGNVSFIKDHFKNSPLRNSVPLLLAIILVLEIIAGLLMAFGVYQLYTSGAKEIALLGTELCAVVLIFLLIGQRLAKDYAGAMSLAVYFIVTLLGVYLLNS</sequence>
<dbReference type="Pfam" id="PF07681">
    <property type="entry name" value="DoxX"/>
    <property type="match status" value="1"/>
</dbReference>
<protein>
    <submittedName>
        <fullName evidence="7">DoxX protein</fullName>
    </submittedName>
</protein>
<dbReference type="OrthoDB" id="957977at2"/>
<dbReference type="AlphaFoldDB" id="A0A0M9CFJ3"/>
<dbReference type="Proteomes" id="UP000183071">
    <property type="component" value="Unassembled WGS sequence"/>
</dbReference>
<organism evidence="6 8">
    <name type="scientific">Polaribacter dokdonensis DSW-5</name>
    <dbReference type="NCBI Taxonomy" id="1300348"/>
    <lineage>
        <taxon>Bacteria</taxon>
        <taxon>Pseudomonadati</taxon>
        <taxon>Bacteroidota</taxon>
        <taxon>Flavobacteriia</taxon>
        <taxon>Flavobacteriales</taxon>
        <taxon>Flavobacteriaceae</taxon>
    </lineage>
</organism>
<name>A0A0M9CFJ3_9FLAO</name>
<evidence type="ECO:0000256" key="2">
    <source>
        <dbReference type="ARBA" id="ARBA00022692"/>
    </source>
</evidence>
<reference evidence="6 8" key="1">
    <citation type="submission" date="2015-07" db="EMBL/GenBank/DDBJ databases">
        <title>Genome of Polaribacter dokdonenesis DSW-5, isolated from seawater off Dokdo in Korea.</title>
        <authorList>
            <person name="Yoon K."/>
            <person name="Song J.Y."/>
            <person name="Kim J.F."/>
        </authorList>
    </citation>
    <scope>NUCLEOTIDE SEQUENCE [LARGE SCALE GENOMIC DNA]</scope>
    <source>
        <strain evidence="6 8">DSW-5</strain>
    </source>
</reference>
<comment type="subcellular location">
    <subcellularLocation>
        <location evidence="1">Membrane</location>
        <topology evidence="1">Multi-pass membrane protein</topology>
    </subcellularLocation>
</comment>
<dbReference type="STRING" id="1300348.I602_1181"/>
<reference evidence="7 9" key="2">
    <citation type="submission" date="2016-10" db="EMBL/GenBank/DDBJ databases">
        <authorList>
            <person name="Varghese N."/>
            <person name="Submissions S."/>
        </authorList>
    </citation>
    <scope>NUCLEOTIDE SEQUENCE [LARGE SCALE GENOMIC DNA]</scope>
    <source>
        <strain evidence="7 9">DSW-5</strain>
    </source>
</reference>
<evidence type="ECO:0000256" key="5">
    <source>
        <dbReference type="SAM" id="Phobius"/>
    </source>
</evidence>
<evidence type="ECO:0000256" key="1">
    <source>
        <dbReference type="ARBA" id="ARBA00004141"/>
    </source>
</evidence>
<evidence type="ECO:0000313" key="9">
    <source>
        <dbReference type="Proteomes" id="UP000183071"/>
    </source>
</evidence>
<evidence type="ECO:0000256" key="3">
    <source>
        <dbReference type="ARBA" id="ARBA00022989"/>
    </source>
</evidence>
<accession>A0A0M9CFJ3</accession>
<feature type="transmembrane region" description="Helical" evidence="5">
    <location>
        <begin position="51"/>
        <end position="78"/>
    </location>
</feature>
<evidence type="ECO:0000256" key="4">
    <source>
        <dbReference type="ARBA" id="ARBA00023136"/>
    </source>
</evidence>
<dbReference type="EMBL" id="LGBR01000001">
    <property type="protein sequence ID" value="KOY51621.1"/>
    <property type="molecule type" value="Genomic_DNA"/>
</dbReference>
<dbReference type="EMBL" id="FNUE01000001">
    <property type="protein sequence ID" value="SEE07162.1"/>
    <property type="molecule type" value="Genomic_DNA"/>
</dbReference>
<keyword evidence="9" id="KW-1185">Reference proteome</keyword>
<gene>
    <name evidence="6" type="ORF">I602_1181</name>
    <name evidence="7" type="ORF">SAMN05444353_0591</name>
</gene>
<keyword evidence="3 5" id="KW-1133">Transmembrane helix</keyword>
<keyword evidence="4 5" id="KW-0472">Membrane</keyword>
<proteinExistence type="predicted"/>
<feature type="transmembrane region" description="Helical" evidence="5">
    <location>
        <begin position="85"/>
        <end position="104"/>
    </location>
</feature>
<evidence type="ECO:0000313" key="7">
    <source>
        <dbReference type="EMBL" id="SEE07162.1"/>
    </source>
</evidence>
<dbReference type="InterPro" id="IPR032808">
    <property type="entry name" value="DoxX"/>
</dbReference>
<feature type="transmembrane region" description="Helical" evidence="5">
    <location>
        <begin position="110"/>
        <end position="130"/>
    </location>
</feature>
<evidence type="ECO:0000313" key="6">
    <source>
        <dbReference type="EMBL" id="KOY51621.1"/>
    </source>
</evidence>
<keyword evidence="2 5" id="KW-0812">Transmembrane</keyword>
<evidence type="ECO:0000313" key="8">
    <source>
        <dbReference type="Proteomes" id="UP000037716"/>
    </source>
</evidence>
<comment type="caution">
    <text evidence="6">The sequence shown here is derived from an EMBL/GenBank/DDBJ whole genome shotgun (WGS) entry which is preliminary data.</text>
</comment>